<keyword evidence="3 6" id="KW-0808">Transferase</keyword>
<name>A0A7C6AEP2_UNCW3</name>
<dbReference type="PANTHER" id="PTHR43378:SF2">
    <property type="entry name" value="UDP-3-O-ACYLGLUCOSAMINE N-ACYLTRANSFERASE 1, MITOCHONDRIAL-RELATED"/>
    <property type="match status" value="1"/>
</dbReference>
<dbReference type="Pfam" id="PF00132">
    <property type="entry name" value="Hexapep"/>
    <property type="match status" value="2"/>
</dbReference>
<dbReference type="CDD" id="cd03352">
    <property type="entry name" value="LbH_LpxD"/>
    <property type="match status" value="1"/>
</dbReference>
<evidence type="ECO:0000256" key="4">
    <source>
        <dbReference type="ARBA" id="ARBA00023098"/>
    </source>
</evidence>
<dbReference type="PANTHER" id="PTHR43378">
    <property type="entry name" value="UDP-3-O-ACYLGLUCOSAMINE N-ACYLTRANSFERASE"/>
    <property type="match status" value="1"/>
</dbReference>
<protein>
    <submittedName>
        <fullName evidence="6">UDP-3-O-(3-hydroxymyristoyl)glucosamine N-acyltransferase</fullName>
        <ecNumber evidence="6">2.3.1.191</ecNumber>
    </submittedName>
</protein>
<dbReference type="Gene3D" id="3.40.1390.10">
    <property type="entry name" value="MurE/MurF, N-terminal domain"/>
    <property type="match status" value="1"/>
</dbReference>
<evidence type="ECO:0000256" key="3">
    <source>
        <dbReference type="ARBA" id="ARBA00022679"/>
    </source>
</evidence>
<dbReference type="NCBIfam" id="NF002060">
    <property type="entry name" value="PRK00892.1"/>
    <property type="match status" value="1"/>
</dbReference>
<dbReference type="SUPFAM" id="SSF51161">
    <property type="entry name" value="Trimeric LpxA-like enzymes"/>
    <property type="match status" value="1"/>
</dbReference>
<reference evidence="6" key="1">
    <citation type="journal article" date="2020" name="mSystems">
        <title>Genome- and Community-Level Interaction Insights into Carbon Utilization and Element Cycling Functions of Hydrothermarchaeota in Hydrothermal Sediment.</title>
        <authorList>
            <person name="Zhou Z."/>
            <person name="Liu Y."/>
            <person name="Xu W."/>
            <person name="Pan J."/>
            <person name="Luo Z.H."/>
            <person name="Li M."/>
        </authorList>
    </citation>
    <scope>NUCLEOTIDE SEQUENCE [LARGE SCALE GENOMIC DNA]</scope>
    <source>
        <strain evidence="6">SpSt-783</strain>
    </source>
</reference>
<evidence type="ECO:0000256" key="5">
    <source>
        <dbReference type="ARBA" id="ARBA00023315"/>
    </source>
</evidence>
<dbReference type="AlphaFoldDB" id="A0A7C6AEP2"/>
<sequence>MRLRQIAKIIKGRLYGRDIEVRNISPPEDADKDSIAFLFNPGLKTKAGAVIVETKVHNKNCIVVQDCKKAMYHLLKKIVVFKKKPGIAKTAIIENGVKIQSACTIEDYAVVKKSARIGKGCYIGRGVYVDEGVIIGDYSTIEHNVVIYRDTKIGKYVYIGANSVIGKPGFGFVKLRGYRRIPHIGNVIIGDYVEMGACVCVDRATIGKTVIGAGTKIDNLVHIAHNVHIGKNCLIMGQAGIAGSTEIGDNVIICGQSGVSDHLTIGKNVVIYAKSGVFTNLAPDKRYSGIPAREHYMVLKALARLYKDL</sequence>
<dbReference type="GO" id="GO:0009245">
    <property type="term" value="P:lipid A biosynthetic process"/>
    <property type="evidence" value="ECO:0007669"/>
    <property type="project" value="UniProtKB-KW"/>
</dbReference>
<comment type="caution">
    <text evidence="6">The sequence shown here is derived from an EMBL/GenBank/DDBJ whole genome shotgun (WGS) entry which is preliminary data.</text>
</comment>
<evidence type="ECO:0000256" key="2">
    <source>
        <dbReference type="ARBA" id="ARBA00022556"/>
    </source>
</evidence>
<dbReference type="InterPro" id="IPR007691">
    <property type="entry name" value="LpxD"/>
</dbReference>
<evidence type="ECO:0000256" key="1">
    <source>
        <dbReference type="ARBA" id="ARBA00022516"/>
    </source>
</evidence>
<dbReference type="InterPro" id="IPR001451">
    <property type="entry name" value="Hexapep"/>
</dbReference>
<keyword evidence="2" id="KW-0441">Lipid A biosynthesis</keyword>
<dbReference type="NCBIfam" id="TIGR01853">
    <property type="entry name" value="lipid_A_lpxD"/>
    <property type="match status" value="1"/>
</dbReference>
<organism evidence="6">
    <name type="scientific">candidate division WOR-3 bacterium</name>
    <dbReference type="NCBI Taxonomy" id="2052148"/>
    <lineage>
        <taxon>Bacteria</taxon>
        <taxon>Bacteria division WOR-3</taxon>
    </lineage>
</organism>
<evidence type="ECO:0000313" key="6">
    <source>
        <dbReference type="EMBL" id="HHS62211.1"/>
    </source>
</evidence>
<dbReference type="GO" id="GO:0016020">
    <property type="term" value="C:membrane"/>
    <property type="evidence" value="ECO:0007669"/>
    <property type="project" value="GOC"/>
</dbReference>
<proteinExistence type="predicted"/>
<gene>
    <name evidence="6" type="primary">lpxD</name>
    <name evidence="6" type="ORF">ENV70_01160</name>
</gene>
<accession>A0A7C6AEP2</accession>
<keyword evidence="4" id="KW-0443">Lipid metabolism</keyword>
<dbReference type="EMBL" id="DTHJ01000024">
    <property type="protein sequence ID" value="HHS62211.1"/>
    <property type="molecule type" value="Genomic_DNA"/>
</dbReference>
<dbReference type="InterPro" id="IPR011004">
    <property type="entry name" value="Trimer_LpxA-like_sf"/>
</dbReference>
<dbReference type="Gene3D" id="2.160.10.10">
    <property type="entry name" value="Hexapeptide repeat proteins"/>
    <property type="match status" value="1"/>
</dbReference>
<dbReference type="GO" id="GO:0103118">
    <property type="term" value="F:UDP-3-O-[(3R)-3-hydroxyacyl]-glucosamine N-acyltransferase activity"/>
    <property type="evidence" value="ECO:0007669"/>
    <property type="project" value="UniProtKB-EC"/>
</dbReference>
<keyword evidence="1" id="KW-0444">Lipid biosynthesis</keyword>
<dbReference type="GO" id="GO:0016410">
    <property type="term" value="F:N-acyltransferase activity"/>
    <property type="evidence" value="ECO:0007669"/>
    <property type="project" value="InterPro"/>
</dbReference>
<keyword evidence="5 6" id="KW-0012">Acyltransferase</keyword>
<dbReference type="EC" id="2.3.1.191" evidence="6"/>